<reference evidence="4" key="1">
    <citation type="submission" date="2017-02" db="EMBL/GenBank/DDBJ databases">
        <title>Comparative genomics and description of representatives of a novel lineage of planctomycetes thriving in anoxic sediments.</title>
        <authorList>
            <person name="Spring S."/>
            <person name="Bunk B."/>
            <person name="Sproer C."/>
        </authorList>
    </citation>
    <scope>NUCLEOTIDE SEQUENCE [LARGE SCALE GENOMIC DNA]</scope>
    <source>
        <strain evidence="4">ST-NAGAB-D1</strain>
    </source>
</reference>
<dbReference type="STRING" id="1936003.STSP2_01037"/>
<dbReference type="InterPro" id="IPR006860">
    <property type="entry name" value="FecR"/>
</dbReference>
<keyword evidence="1" id="KW-1133">Transmembrane helix</keyword>
<feature type="domain" description="FecR protein" evidence="2">
    <location>
        <begin position="187"/>
        <end position="266"/>
    </location>
</feature>
<evidence type="ECO:0000313" key="3">
    <source>
        <dbReference type="EMBL" id="AQT67885.1"/>
    </source>
</evidence>
<dbReference type="Pfam" id="PF04773">
    <property type="entry name" value="FecR"/>
    <property type="match status" value="1"/>
</dbReference>
<dbReference type="AlphaFoldDB" id="A0A1U9NJ84"/>
<dbReference type="Proteomes" id="UP000189674">
    <property type="component" value="Chromosome"/>
</dbReference>
<keyword evidence="4" id="KW-1185">Reference proteome</keyword>
<dbReference type="EMBL" id="CP019791">
    <property type="protein sequence ID" value="AQT67885.1"/>
    <property type="molecule type" value="Genomic_DNA"/>
</dbReference>
<evidence type="ECO:0000256" key="1">
    <source>
        <dbReference type="SAM" id="Phobius"/>
    </source>
</evidence>
<keyword evidence="1" id="KW-0812">Transmembrane</keyword>
<dbReference type="Gene3D" id="2.60.120.1440">
    <property type="match status" value="1"/>
</dbReference>
<dbReference type="InterPro" id="IPR012373">
    <property type="entry name" value="Ferrdict_sens_TM"/>
</dbReference>
<keyword evidence="1" id="KW-0472">Membrane</keyword>
<gene>
    <name evidence="3" type="ORF">STSP2_01037</name>
</gene>
<name>A0A1U9NJ84_9BACT</name>
<organism evidence="3 4">
    <name type="scientific">Anaerohalosphaera lusitana</name>
    <dbReference type="NCBI Taxonomy" id="1936003"/>
    <lineage>
        <taxon>Bacteria</taxon>
        <taxon>Pseudomonadati</taxon>
        <taxon>Planctomycetota</taxon>
        <taxon>Phycisphaerae</taxon>
        <taxon>Sedimentisphaerales</taxon>
        <taxon>Anaerohalosphaeraceae</taxon>
        <taxon>Anaerohalosphaera</taxon>
    </lineage>
</organism>
<feature type="transmembrane region" description="Helical" evidence="1">
    <location>
        <begin position="122"/>
        <end position="142"/>
    </location>
</feature>
<dbReference type="GO" id="GO:0016989">
    <property type="term" value="F:sigma factor antagonist activity"/>
    <property type="evidence" value="ECO:0007669"/>
    <property type="project" value="TreeGrafter"/>
</dbReference>
<dbReference type="RefSeq" id="WP_169853003.1">
    <property type="nucleotide sequence ID" value="NZ_CP019791.1"/>
</dbReference>
<dbReference type="PANTHER" id="PTHR30273:SF2">
    <property type="entry name" value="PROTEIN FECR"/>
    <property type="match status" value="1"/>
</dbReference>
<protein>
    <submittedName>
        <fullName evidence="3">FecR protein</fullName>
    </submittedName>
</protein>
<sequence length="510" mass="56582">MSERNRQRCELRSLIQVMLDGSISDADFDKLRELVNSNAELRYYYVDYMSLCAALKRYGSANKTHQPELSEPEMTDLWQQLVLMEKTARTVEIEPPPVKAAPVREPIPSRCSDRHTKTSRMLAMTAILSATAFLFMFVYLFFIPEGGPVVATVGNSYEAQWSGSGEDMKVGKKLQTGIYKLLSGFAEIDLESGTSVLIHGPAEVEFEGKNTVFLWQGSVSCKVPKEAVGFIVRTPRATVVDYGTEFGVKVGKAGQTQAHVFEGQVELRKGIDPVVFDGFLRLNKNESGVVNANDSLARQNYSDSLFVRDLDSLLSSHELMDKNLIVNGDFESGPVGEPFDNGDITNIVIEGWMDEAPATIFSYSSESQPFPQKGRDPLPPDCGDNFFVGRDDCLISQEIDLKPLTYLIDRSEITYQLSAWLGGFKDHGDSATIEVDFLDSSGKLVGSEKLEPSTPEERNNETRFINRSKVGRIPIGTRKATVTVSVVRTYGVADAYVDNIELIVREAGRQ</sequence>
<dbReference type="Gene3D" id="2.60.120.260">
    <property type="entry name" value="Galactose-binding domain-like"/>
    <property type="match status" value="1"/>
</dbReference>
<evidence type="ECO:0000259" key="2">
    <source>
        <dbReference type="Pfam" id="PF04773"/>
    </source>
</evidence>
<accession>A0A1U9NJ84</accession>
<dbReference type="PANTHER" id="PTHR30273">
    <property type="entry name" value="PERIPLASMIC SIGNAL SENSOR AND SIGMA FACTOR ACTIVATOR FECR-RELATED"/>
    <property type="match status" value="1"/>
</dbReference>
<dbReference type="KEGG" id="alus:STSP2_01037"/>
<evidence type="ECO:0000313" key="4">
    <source>
        <dbReference type="Proteomes" id="UP000189674"/>
    </source>
</evidence>
<proteinExistence type="predicted"/>